<dbReference type="AlphaFoldDB" id="A0A2X3FGX2"/>
<gene>
    <name evidence="1" type="ORF">NCTC9617_00056</name>
    <name evidence="2" type="ORF">NCTC9617_03442</name>
    <name evidence="3" type="ORF">NCTC9617_05330</name>
</gene>
<dbReference type="EMBL" id="UGNC01000005">
    <property type="protein sequence ID" value="STW48722.1"/>
    <property type="molecule type" value="Genomic_DNA"/>
</dbReference>
<evidence type="ECO:0000313" key="4">
    <source>
        <dbReference type="Proteomes" id="UP000255167"/>
    </source>
</evidence>
<reference evidence="1 4" key="1">
    <citation type="submission" date="2018-06" db="EMBL/GenBank/DDBJ databases">
        <authorList>
            <consortium name="Pathogen Informatics"/>
            <person name="Doyle S."/>
        </authorList>
    </citation>
    <scope>NUCLEOTIDE SEQUENCE [LARGE SCALE GENOMIC DNA]</scope>
    <source>
        <strain evidence="1 4">NCTC9617</strain>
    </source>
</reference>
<sequence>MGEEESGGYPVNKAFEAMVRLKYGSRYGLERDLEGYYAREIVRRMFEVWCHCKGITA</sequence>
<name>A0A2X3FGX2_KLEPN</name>
<evidence type="ECO:0000313" key="3">
    <source>
        <dbReference type="EMBL" id="STW48722.1"/>
    </source>
</evidence>
<evidence type="ECO:0000313" key="1">
    <source>
        <dbReference type="EMBL" id="STW38543.1"/>
    </source>
</evidence>
<dbReference type="EMBL" id="UGNC01000002">
    <property type="protein sequence ID" value="STW38543.1"/>
    <property type="molecule type" value="Genomic_DNA"/>
</dbReference>
<organism evidence="1 4">
    <name type="scientific">Klebsiella pneumoniae</name>
    <dbReference type="NCBI Taxonomy" id="573"/>
    <lineage>
        <taxon>Bacteria</taxon>
        <taxon>Pseudomonadati</taxon>
        <taxon>Pseudomonadota</taxon>
        <taxon>Gammaproteobacteria</taxon>
        <taxon>Enterobacterales</taxon>
        <taxon>Enterobacteriaceae</taxon>
        <taxon>Klebsiella/Raoultella group</taxon>
        <taxon>Klebsiella</taxon>
        <taxon>Klebsiella pneumoniae complex</taxon>
    </lineage>
</organism>
<evidence type="ECO:0000313" key="2">
    <source>
        <dbReference type="EMBL" id="STW46911.1"/>
    </source>
</evidence>
<proteinExistence type="predicted"/>
<accession>A0A2X3FGX2</accession>
<dbReference type="Proteomes" id="UP000255167">
    <property type="component" value="Unassembled WGS sequence"/>
</dbReference>
<dbReference type="EMBL" id="UGNC01000005">
    <property type="protein sequence ID" value="STW46911.1"/>
    <property type="molecule type" value="Genomic_DNA"/>
</dbReference>
<protein>
    <submittedName>
        <fullName evidence="1">Uncharacterized protein</fullName>
    </submittedName>
</protein>